<name>A0ABW2ZJV5_9SPHI</name>
<accession>A0ABW2ZJV5</accession>
<keyword evidence="2" id="KW-1185">Reference proteome</keyword>
<gene>
    <name evidence="1" type="ORF">ACFQZI_16860</name>
</gene>
<dbReference type="EMBL" id="JBHTIA010000012">
    <property type="protein sequence ID" value="MFD0766533.1"/>
    <property type="molecule type" value="Genomic_DNA"/>
</dbReference>
<organism evidence="1 2">
    <name type="scientific">Mucilaginibacter lutimaris</name>
    <dbReference type="NCBI Taxonomy" id="931629"/>
    <lineage>
        <taxon>Bacteria</taxon>
        <taxon>Pseudomonadati</taxon>
        <taxon>Bacteroidota</taxon>
        <taxon>Sphingobacteriia</taxon>
        <taxon>Sphingobacteriales</taxon>
        <taxon>Sphingobacteriaceae</taxon>
        <taxon>Mucilaginibacter</taxon>
    </lineage>
</organism>
<evidence type="ECO:0000313" key="2">
    <source>
        <dbReference type="Proteomes" id="UP001597073"/>
    </source>
</evidence>
<protein>
    <submittedName>
        <fullName evidence="1">Uncharacterized protein</fullName>
    </submittedName>
</protein>
<sequence>MKNVLGGGLPPDPTQPGPHPCINYVVCGGNDVTDTTSFYGICCNSLADAQTYCRAHGYTGVYGCVDNGIA</sequence>
<reference evidence="2" key="1">
    <citation type="journal article" date="2019" name="Int. J. Syst. Evol. Microbiol.">
        <title>The Global Catalogue of Microorganisms (GCM) 10K type strain sequencing project: providing services to taxonomists for standard genome sequencing and annotation.</title>
        <authorList>
            <consortium name="The Broad Institute Genomics Platform"/>
            <consortium name="The Broad Institute Genome Sequencing Center for Infectious Disease"/>
            <person name="Wu L."/>
            <person name="Ma J."/>
        </authorList>
    </citation>
    <scope>NUCLEOTIDE SEQUENCE [LARGE SCALE GENOMIC DNA]</scope>
    <source>
        <strain evidence="2">CCUG 60742</strain>
    </source>
</reference>
<comment type="caution">
    <text evidence="1">The sequence shown here is derived from an EMBL/GenBank/DDBJ whole genome shotgun (WGS) entry which is preliminary data.</text>
</comment>
<proteinExistence type="predicted"/>
<dbReference type="Proteomes" id="UP001597073">
    <property type="component" value="Unassembled WGS sequence"/>
</dbReference>
<evidence type="ECO:0000313" key="1">
    <source>
        <dbReference type="EMBL" id="MFD0766533.1"/>
    </source>
</evidence>